<keyword evidence="3" id="KW-1185">Reference proteome</keyword>
<keyword evidence="1" id="KW-0732">Signal</keyword>
<organism evidence="2 3">
    <name type="scientific">Chlamydomonas eustigma</name>
    <dbReference type="NCBI Taxonomy" id="1157962"/>
    <lineage>
        <taxon>Eukaryota</taxon>
        <taxon>Viridiplantae</taxon>
        <taxon>Chlorophyta</taxon>
        <taxon>core chlorophytes</taxon>
        <taxon>Chlorophyceae</taxon>
        <taxon>CS clade</taxon>
        <taxon>Chlamydomonadales</taxon>
        <taxon>Chlamydomonadaceae</taxon>
        <taxon>Chlamydomonas</taxon>
    </lineage>
</organism>
<comment type="caution">
    <text evidence="2">The sequence shown here is derived from an EMBL/GenBank/DDBJ whole genome shotgun (WGS) entry which is preliminary data.</text>
</comment>
<dbReference type="PANTHER" id="PTHR31270">
    <property type="entry name" value="GLUTAMINYL-PEPTIDE CYCLOTRANSFERASE"/>
    <property type="match status" value="1"/>
</dbReference>
<protein>
    <recommendedName>
        <fullName evidence="4">Glutamine cyclotransferase</fullName>
    </recommendedName>
</protein>
<dbReference type="OrthoDB" id="409395at2759"/>
<gene>
    <name evidence="2" type="ORF">CEUSTIGMA_g11398.t1</name>
</gene>
<dbReference type="Proteomes" id="UP000232323">
    <property type="component" value="Unassembled WGS sequence"/>
</dbReference>
<dbReference type="AlphaFoldDB" id="A0A250XLM6"/>
<evidence type="ECO:0000313" key="3">
    <source>
        <dbReference type="Proteomes" id="UP000232323"/>
    </source>
</evidence>
<dbReference type="EMBL" id="BEGY01000112">
    <property type="protein sequence ID" value="GAX83974.1"/>
    <property type="molecule type" value="Genomic_DNA"/>
</dbReference>
<sequence length="293" mass="33561">MQNYAKLLNFILVFLLAHILHCSRHPSPKVLSYHVVAEYPHDHSAFTQGLEHDRLCNNTTQECLDVFWESTGLYGQSSVRQTAVMNGEVLMRTDMAAQHFGEGLTRMNDTLYQISWKSGLCFKYSVKDLSLIGSFHTGLSDGWGLTNDGRYLIITDSSHTIYWVDPESLQTVRRVAVKDGDHELPWLNELELINGELWGNIWQTECIARVDLTTGQVTHWMLMHGLREKLLHRQGTKKNMMDVLNGIAWDPHGKRLFVTGKQWPAIFEVLPLEFTAGRAPSLAQVRSRCWPRQ</sequence>
<dbReference type="GO" id="GO:0016603">
    <property type="term" value="F:glutaminyl-peptide cyclotransferase activity"/>
    <property type="evidence" value="ECO:0007669"/>
    <property type="project" value="InterPro"/>
</dbReference>
<name>A0A250XLM6_9CHLO</name>
<proteinExistence type="predicted"/>
<dbReference type="PANTHER" id="PTHR31270:SF1">
    <property type="entry name" value="GLUTAMINYL-PEPTIDE CYCLOTRANSFERASE"/>
    <property type="match status" value="1"/>
</dbReference>
<dbReference type="Pfam" id="PF05096">
    <property type="entry name" value="Glu_cyclase_2"/>
    <property type="match status" value="1"/>
</dbReference>
<dbReference type="InterPro" id="IPR007788">
    <property type="entry name" value="QCT"/>
</dbReference>
<dbReference type="STRING" id="1157962.A0A250XLM6"/>
<feature type="signal peptide" evidence="1">
    <location>
        <begin position="1"/>
        <end position="22"/>
    </location>
</feature>
<reference evidence="2 3" key="1">
    <citation type="submission" date="2017-08" db="EMBL/GenBank/DDBJ databases">
        <title>Acidophilic green algal genome provides insights into adaptation to an acidic environment.</title>
        <authorList>
            <person name="Hirooka S."/>
            <person name="Hirose Y."/>
            <person name="Kanesaki Y."/>
            <person name="Higuchi S."/>
            <person name="Fujiwara T."/>
            <person name="Onuma R."/>
            <person name="Era A."/>
            <person name="Ohbayashi R."/>
            <person name="Uzuka A."/>
            <person name="Nozaki H."/>
            <person name="Yoshikawa H."/>
            <person name="Miyagishima S.Y."/>
        </authorList>
    </citation>
    <scope>NUCLEOTIDE SEQUENCE [LARGE SCALE GENOMIC DNA]</scope>
    <source>
        <strain evidence="2 3">NIES-2499</strain>
    </source>
</reference>
<evidence type="ECO:0008006" key="4">
    <source>
        <dbReference type="Google" id="ProtNLM"/>
    </source>
</evidence>
<dbReference type="SUPFAM" id="SSF63825">
    <property type="entry name" value="YWTD domain"/>
    <property type="match status" value="1"/>
</dbReference>
<feature type="chain" id="PRO_5012151399" description="Glutamine cyclotransferase" evidence="1">
    <location>
        <begin position="23"/>
        <end position="293"/>
    </location>
</feature>
<accession>A0A250XLM6</accession>
<evidence type="ECO:0000313" key="2">
    <source>
        <dbReference type="EMBL" id="GAX83974.1"/>
    </source>
</evidence>
<evidence type="ECO:0000256" key="1">
    <source>
        <dbReference type="SAM" id="SignalP"/>
    </source>
</evidence>